<sequence>MEYIYPSVEEDNLKFNCKRQKGTVIFRFQIIRQDVYTDMNVVPILPLKKANSVGHVLLLNAYALDFFKHGSQKVIERENGIKAGEVFFLLKDFYLTIKSISCSLEEIGPEDDNVVLAFKQLAREFGEKFNNQF</sequence>
<dbReference type="AlphaFoldDB" id="A0AAD9R3G4"/>
<keyword evidence="2 3" id="KW-0547">Nucleotide-binding</keyword>
<keyword evidence="4" id="KW-1185">Reference proteome</keyword>
<evidence type="ECO:0000313" key="4">
    <source>
        <dbReference type="Proteomes" id="UP001249851"/>
    </source>
</evidence>
<dbReference type="Proteomes" id="UP001249851">
    <property type="component" value="Unassembled WGS sequence"/>
</dbReference>
<dbReference type="PANTHER" id="PTHR44533:SF4">
    <property type="entry name" value="DEAD_H RNA HELICASE, PUTATIVE-RELATED"/>
    <property type="match status" value="1"/>
</dbReference>
<comment type="caution">
    <text evidence="3">The sequence shown here is derived from an EMBL/GenBank/DDBJ whole genome shotgun (WGS) entry which is preliminary data.</text>
</comment>
<dbReference type="InterPro" id="IPR052431">
    <property type="entry name" value="SKI2_subfamily_helicases"/>
</dbReference>
<organism evidence="3 4">
    <name type="scientific">Acropora cervicornis</name>
    <name type="common">Staghorn coral</name>
    <dbReference type="NCBI Taxonomy" id="6130"/>
    <lineage>
        <taxon>Eukaryota</taxon>
        <taxon>Metazoa</taxon>
        <taxon>Cnidaria</taxon>
        <taxon>Anthozoa</taxon>
        <taxon>Hexacorallia</taxon>
        <taxon>Scleractinia</taxon>
        <taxon>Astrocoeniina</taxon>
        <taxon>Acroporidae</taxon>
        <taxon>Acropora</taxon>
    </lineage>
</organism>
<dbReference type="PANTHER" id="PTHR44533">
    <property type="entry name" value="DEAD/H RNA HELICASE, PUTATIVE-RELATED"/>
    <property type="match status" value="1"/>
</dbReference>
<reference evidence="3" key="2">
    <citation type="journal article" date="2023" name="Science">
        <title>Genomic signatures of disease resistance in endangered staghorn corals.</title>
        <authorList>
            <person name="Vollmer S.V."/>
            <person name="Selwyn J.D."/>
            <person name="Despard B.A."/>
            <person name="Roesel C.L."/>
        </authorList>
    </citation>
    <scope>NUCLEOTIDE SEQUENCE</scope>
    <source>
        <strain evidence="3">K2</strain>
    </source>
</reference>
<keyword evidence="1" id="KW-0378">Hydrolase</keyword>
<evidence type="ECO:0000256" key="2">
    <source>
        <dbReference type="ARBA" id="ARBA00022806"/>
    </source>
</evidence>
<keyword evidence="2 3" id="KW-0067">ATP-binding</keyword>
<proteinExistence type="predicted"/>
<name>A0AAD9R3G4_ACRCE</name>
<gene>
    <name evidence="3" type="ORF">P5673_002549</name>
</gene>
<accession>A0AAD9R3G4</accession>
<reference evidence="3" key="1">
    <citation type="journal article" date="2023" name="G3 (Bethesda)">
        <title>Whole genome assembly and annotation of the endangered Caribbean coral Acropora cervicornis.</title>
        <authorList>
            <person name="Selwyn J.D."/>
            <person name="Vollmer S.V."/>
        </authorList>
    </citation>
    <scope>NUCLEOTIDE SEQUENCE</scope>
    <source>
        <strain evidence="3">K2</strain>
    </source>
</reference>
<evidence type="ECO:0000256" key="1">
    <source>
        <dbReference type="ARBA" id="ARBA00022801"/>
    </source>
</evidence>
<dbReference type="EMBL" id="JARQWQ010000004">
    <property type="protein sequence ID" value="KAK2572322.1"/>
    <property type="molecule type" value="Genomic_DNA"/>
</dbReference>
<protein>
    <submittedName>
        <fullName evidence="3">ATP-dependent RNA helicase DDX60</fullName>
    </submittedName>
</protein>
<evidence type="ECO:0000313" key="3">
    <source>
        <dbReference type="EMBL" id="KAK2572322.1"/>
    </source>
</evidence>
<dbReference type="GO" id="GO:0004386">
    <property type="term" value="F:helicase activity"/>
    <property type="evidence" value="ECO:0007669"/>
    <property type="project" value="UniProtKB-KW"/>
</dbReference>
<keyword evidence="2 3" id="KW-0347">Helicase</keyword>
<dbReference type="GO" id="GO:0016787">
    <property type="term" value="F:hydrolase activity"/>
    <property type="evidence" value="ECO:0007669"/>
    <property type="project" value="UniProtKB-KW"/>
</dbReference>
<dbReference type="GO" id="GO:0005737">
    <property type="term" value="C:cytoplasm"/>
    <property type="evidence" value="ECO:0007669"/>
    <property type="project" value="TreeGrafter"/>
</dbReference>